<dbReference type="Gene3D" id="1.10.1450.10">
    <property type="entry name" value="Tetraspanin"/>
    <property type="match status" value="1"/>
</dbReference>
<protein>
    <recommendedName>
        <fullName evidence="6">Tetraspanin</fullName>
    </recommendedName>
</protein>
<dbReference type="InterPro" id="IPR018499">
    <property type="entry name" value="Tetraspanin/Peripherin"/>
</dbReference>
<feature type="transmembrane region" description="Helical" evidence="6">
    <location>
        <begin position="53"/>
        <end position="81"/>
    </location>
</feature>
<evidence type="ECO:0000256" key="5">
    <source>
        <dbReference type="ARBA" id="ARBA00023136"/>
    </source>
</evidence>
<evidence type="ECO:0000256" key="1">
    <source>
        <dbReference type="ARBA" id="ARBA00004141"/>
    </source>
</evidence>
<feature type="transmembrane region" description="Helical" evidence="6">
    <location>
        <begin position="133"/>
        <end position="156"/>
    </location>
</feature>
<comment type="caution">
    <text evidence="7">The sequence shown here is derived from an EMBL/GenBank/DDBJ whole genome shotgun (WGS) entry which is preliminary data.</text>
</comment>
<evidence type="ECO:0000256" key="3">
    <source>
        <dbReference type="ARBA" id="ARBA00022692"/>
    </source>
</evidence>
<evidence type="ECO:0000256" key="6">
    <source>
        <dbReference type="RuleBase" id="RU361218"/>
    </source>
</evidence>
<comment type="similarity">
    <text evidence="2 6">Belongs to the tetraspanin (TM4SF) family.</text>
</comment>
<keyword evidence="5 6" id="KW-0472">Membrane</keyword>
<sequence length="297" mass="33430">MALKGVTSQYSVAYNTRQPTRQSKVLLTSQTETFVTSEYHRVNKMNVQDRIYILRYFFLFFNGIFLILGIVLLGCGVWILFESNTFIATLRTTDEKILSVVFVAYVLIAIGFVAVLVCFMGCLGAYKEIRCLLILYMGCLFIILAAQVFVTFTLLVNNGKIKTFMDKKVTDMIKEYGSPSGTDDDKKDWKLLDVVQKSLKCCGKVNSTDWLSNDYTNISGVYPCSCFNGTSSDDKLFCSLSQDESVYGTACGALIEEWLSSNILSILGIDFGLAVVQVLQFVFALYLFRNIGRRHTM</sequence>
<dbReference type="SUPFAM" id="SSF48652">
    <property type="entry name" value="Tetraspanin"/>
    <property type="match status" value="1"/>
</dbReference>
<evidence type="ECO:0000313" key="8">
    <source>
        <dbReference type="Proteomes" id="UP001369086"/>
    </source>
</evidence>
<gene>
    <name evidence="7" type="ORF">HHUSO_G15878</name>
</gene>
<dbReference type="Pfam" id="PF00335">
    <property type="entry name" value="Tetraspanin"/>
    <property type="match status" value="1"/>
</dbReference>
<feature type="transmembrane region" description="Helical" evidence="6">
    <location>
        <begin position="101"/>
        <end position="126"/>
    </location>
</feature>
<evidence type="ECO:0000256" key="2">
    <source>
        <dbReference type="ARBA" id="ARBA00006840"/>
    </source>
</evidence>
<feature type="transmembrane region" description="Helical" evidence="6">
    <location>
        <begin position="263"/>
        <end position="288"/>
    </location>
</feature>
<proteinExistence type="inferred from homology"/>
<name>A0ABR0ZDD0_HUSHU</name>
<keyword evidence="8" id="KW-1185">Reference proteome</keyword>
<reference evidence="7 8" key="1">
    <citation type="submission" date="2021-05" db="EMBL/GenBank/DDBJ databases">
        <authorList>
            <person name="Zahm M."/>
            <person name="Klopp C."/>
            <person name="Cabau C."/>
            <person name="Kuhl H."/>
            <person name="Suciu R."/>
            <person name="Ciorpac M."/>
            <person name="Holostenco D."/>
            <person name="Gessner J."/>
            <person name="Wuertz S."/>
            <person name="Hohne C."/>
            <person name="Stock M."/>
            <person name="Gislard M."/>
            <person name="Lluch J."/>
            <person name="Milhes M."/>
            <person name="Lampietro C."/>
            <person name="Lopez Roques C."/>
            <person name="Donnadieu C."/>
            <person name="Du K."/>
            <person name="Schartl M."/>
            <person name="Guiguen Y."/>
        </authorList>
    </citation>
    <scope>NUCLEOTIDE SEQUENCE [LARGE SCALE GENOMIC DNA]</scope>
    <source>
        <strain evidence="7">Hh-F2</strain>
        <tissue evidence="7">Blood</tissue>
    </source>
</reference>
<dbReference type="PRINTS" id="PR00259">
    <property type="entry name" value="TMFOUR"/>
</dbReference>
<organism evidence="7 8">
    <name type="scientific">Huso huso</name>
    <name type="common">Beluga</name>
    <name type="synonym">Acipenser huso</name>
    <dbReference type="NCBI Taxonomy" id="61971"/>
    <lineage>
        <taxon>Eukaryota</taxon>
        <taxon>Metazoa</taxon>
        <taxon>Chordata</taxon>
        <taxon>Craniata</taxon>
        <taxon>Vertebrata</taxon>
        <taxon>Euteleostomi</taxon>
        <taxon>Actinopterygii</taxon>
        <taxon>Chondrostei</taxon>
        <taxon>Acipenseriformes</taxon>
        <taxon>Acipenseridae</taxon>
        <taxon>Huso</taxon>
    </lineage>
</organism>
<keyword evidence="4 6" id="KW-1133">Transmembrane helix</keyword>
<dbReference type="EMBL" id="JAHFZB010000013">
    <property type="protein sequence ID" value="KAK6482786.1"/>
    <property type="molecule type" value="Genomic_DNA"/>
</dbReference>
<dbReference type="PANTHER" id="PTHR19282:SF527">
    <property type="entry name" value="TETRASPANIN"/>
    <property type="match status" value="1"/>
</dbReference>
<evidence type="ECO:0000256" key="4">
    <source>
        <dbReference type="ARBA" id="ARBA00022989"/>
    </source>
</evidence>
<dbReference type="PIRSF" id="PIRSF002419">
    <property type="entry name" value="Tetraspanin"/>
    <property type="match status" value="1"/>
</dbReference>
<comment type="subcellular location">
    <subcellularLocation>
        <location evidence="1 6">Membrane</location>
        <topology evidence="1 6">Multi-pass membrane protein</topology>
    </subcellularLocation>
</comment>
<dbReference type="PANTHER" id="PTHR19282">
    <property type="entry name" value="TETRASPANIN"/>
    <property type="match status" value="1"/>
</dbReference>
<evidence type="ECO:0000313" key="7">
    <source>
        <dbReference type="EMBL" id="KAK6482786.1"/>
    </source>
</evidence>
<keyword evidence="3 6" id="KW-0812">Transmembrane</keyword>
<dbReference type="Proteomes" id="UP001369086">
    <property type="component" value="Unassembled WGS sequence"/>
</dbReference>
<dbReference type="InterPro" id="IPR008952">
    <property type="entry name" value="Tetraspanin_EC2_sf"/>
</dbReference>
<accession>A0ABR0ZDD0</accession>
<dbReference type="InterPro" id="IPR000301">
    <property type="entry name" value="Tetraspanin_animals"/>
</dbReference>